<evidence type="ECO:0000313" key="2">
    <source>
        <dbReference type="EMBL" id="OJJ78557.1"/>
    </source>
</evidence>
<dbReference type="SUPFAM" id="SSF46689">
    <property type="entry name" value="Homeodomain-like"/>
    <property type="match status" value="1"/>
</dbReference>
<protein>
    <recommendedName>
        <fullName evidence="1">HTH psq-type domain-containing protein</fullName>
    </recommendedName>
</protein>
<dbReference type="RefSeq" id="XP_022395255.1">
    <property type="nucleotide sequence ID" value="XM_022548012.1"/>
</dbReference>
<dbReference type="GeneID" id="34464273"/>
<dbReference type="OrthoDB" id="4502298at2759"/>
<dbReference type="EMBL" id="KV878933">
    <property type="protein sequence ID" value="OJJ78557.1"/>
    <property type="molecule type" value="Genomic_DNA"/>
</dbReference>
<organism evidence="2 3">
    <name type="scientific">Aspergillus glaucus CBS 516.65</name>
    <dbReference type="NCBI Taxonomy" id="1160497"/>
    <lineage>
        <taxon>Eukaryota</taxon>
        <taxon>Fungi</taxon>
        <taxon>Dikarya</taxon>
        <taxon>Ascomycota</taxon>
        <taxon>Pezizomycotina</taxon>
        <taxon>Eurotiomycetes</taxon>
        <taxon>Eurotiomycetidae</taxon>
        <taxon>Eurotiales</taxon>
        <taxon>Aspergillaceae</taxon>
        <taxon>Aspergillus</taxon>
        <taxon>Aspergillus subgen. Aspergillus</taxon>
    </lineage>
</organism>
<sequence>MPPNRSRSNRNSQEQEGRILLAIEAFKKGEISSIRETACRFNIPRSTFSNRLNGHQFHIEKTR</sequence>
<dbReference type="STRING" id="1160497.A0A1L9V3Q7"/>
<dbReference type="VEuPathDB" id="FungiDB:ASPGLDRAFT_53550"/>
<feature type="non-terminal residue" evidence="2">
    <location>
        <position position="63"/>
    </location>
</feature>
<feature type="domain" description="HTH psq-type" evidence="1">
    <location>
        <begin position="16"/>
        <end position="56"/>
    </location>
</feature>
<reference evidence="3" key="1">
    <citation type="journal article" date="2017" name="Genome Biol.">
        <title>Comparative genomics reveals high biological diversity and specific adaptations in the industrially and medically important fungal genus Aspergillus.</title>
        <authorList>
            <person name="de Vries R.P."/>
            <person name="Riley R."/>
            <person name="Wiebenga A."/>
            <person name="Aguilar-Osorio G."/>
            <person name="Amillis S."/>
            <person name="Uchima C.A."/>
            <person name="Anderluh G."/>
            <person name="Asadollahi M."/>
            <person name="Askin M."/>
            <person name="Barry K."/>
            <person name="Battaglia E."/>
            <person name="Bayram O."/>
            <person name="Benocci T."/>
            <person name="Braus-Stromeyer S.A."/>
            <person name="Caldana C."/>
            <person name="Canovas D."/>
            <person name="Cerqueira G.C."/>
            <person name="Chen F."/>
            <person name="Chen W."/>
            <person name="Choi C."/>
            <person name="Clum A."/>
            <person name="Dos Santos R.A."/>
            <person name="Damasio A.R."/>
            <person name="Diallinas G."/>
            <person name="Emri T."/>
            <person name="Fekete E."/>
            <person name="Flipphi M."/>
            <person name="Freyberg S."/>
            <person name="Gallo A."/>
            <person name="Gournas C."/>
            <person name="Habgood R."/>
            <person name="Hainaut M."/>
            <person name="Harispe M.L."/>
            <person name="Henrissat B."/>
            <person name="Hilden K.S."/>
            <person name="Hope R."/>
            <person name="Hossain A."/>
            <person name="Karabika E."/>
            <person name="Karaffa L."/>
            <person name="Karanyi Z."/>
            <person name="Krasevec N."/>
            <person name="Kuo A."/>
            <person name="Kusch H."/>
            <person name="LaButti K."/>
            <person name="Lagendijk E.L."/>
            <person name="Lapidus A."/>
            <person name="Levasseur A."/>
            <person name="Lindquist E."/>
            <person name="Lipzen A."/>
            <person name="Logrieco A.F."/>
            <person name="MacCabe A."/>
            <person name="Maekelae M.R."/>
            <person name="Malavazi I."/>
            <person name="Melin P."/>
            <person name="Meyer V."/>
            <person name="Mielnichuk N."/>
            <person name="Miskei M."/>
            <person name="Molnar A.P."/>
            <person name="Mule G."/>
            <person name="Ngan C.Y."/>
            <person name="Orejas M."/>
            <person name="Orosz E."/>
            <person name="Ouedraogo J.P."/>
            <person name="Overkamp K.M."/>
            <person name="Park H.-S."/>
            <person name="Perrone G."/>
            <person name="Piumi F."/>
            <person name="Punt P.J."/>
            <person name="Ram A.F."/>
            <person name="Ramon A."/>
            <person name="Rauscher S."/>
            <person name="Record E."/>
            <person name="Riano-Pachon D.M."/>
            <person name="Robert V."/>
            <person name="Roehrig J."/>
            <person name="Ruller R."/>
            <person name="Salamov A."/>
            <person name="Salih N.S."/>
            <person name="Samson R.A."/>
            <person name="Sandor E."/>
            <person name="Sanguinetti M."/>
            <person name="Schuetze T."/>
            <person name="Sepcic K."/>
            <person name="Shelest E."/>
            <person name="Sherlock G."/>
            <person name="Sophianopoulou V."/>
            <person name="Squina F.M."/>
            <person name="Sun H."/>
            <person name="Susca A."/>
            <person name="Todd R.B."/>
            <person name="Tsang A."/>
            <person name="Unkles S.E."/>
            <person name="van de Wiele N."/>
            <person name="van Rossen-Uffink D."/>
            <person name="Oliveira J.V."/>
            <person name="Vesth T.C."/>
            <person name="Visser J."/>
            <person name="Yu J.-H."/>
            <person name="Zhou M."/>
            <person name="Andersen M.R."/>
            <person name="Archer D.B."/>
            <person name="Baker S.E."/>
            <person name="Benoit I."/>
            <person name="Brakhage A.A."/>
            <person name="Braus G.H."/>
            <person name="Fischer R."/>
            <person name="Frisvad J.C."/>
            <person name="Goldman G.H."/>
            <person name="Houbraken J."/>
            <person name="Oakley B."/>
            <person name="Pocsi I."/>
            <person name="Scazzocchio C."/>
            <person name="Seiboth B."/>
            <person name="vanKuyk P.A."/>
            <person name="Wortman J."/>
            <person name="Dyer P.S."/>
            <person name="Grigoriev I.V."/>
        </authorList>
    </citation>
    <scope>NUCLEOTIDE SEQUENCE [LARGE SCALE GENOMIC DNA]</scope>
    <source>
        <strain evidence="3">CBS 516.65</strain>
    </source>
</reference>
<dbReference type="InterPro" id="IPR007889">
    <property type="entry name" value="HTH_Psq"/>
</dbReference>
<keyword evidence="3" id="KW-1185">Reference proteome</keyword>
<dbReference type="GO" id="GO:0003677">
    <property type="term" value="F:DNA binding"/>
    <property type="evidence" value="ECO:0007669"/>
    <property type="project" value="InterPro"/>
</dbReference>
<dbReference type="Pfam" id="PF05225">
    <property type="entry name" value="HTH_psq"/>
    <property type="match status" value="1"/>
</dbReference>
<accession>A0A1L9V3Q7</accession>
<dbReference type="Proteomes" id="UP000184300">
    <property type="component" value="Unassembled WGS sequence"/>
</dbReference>
<gene>
    <name evidence="2" type="ORF">ASPGLDRAFT_53550</name>
</gene>
<evidence type="ECO:0000259" key="1">
    <source>
        <dbReference type="Pfam" id="PF05225"/>
    </source>
</evidence>
<dbReference type="InterPro" id="IPR009057">
    <property type="entry name" value="Homeodomain-like_sf"/>
</dbReference>
<dbReference type="Gene3D" id="1.10.10.60">
    <property type="entry name" value="Homeodomain-like"/>
    <property type="match status" value="1"/>
</dbReference>
<evidence type="ECO:0000313" key="3">
    <source>
        <dbReference type="Proteomes" id="UP000184300"/>
    </source>
</evidence>
<name>A0A1L9V3Q7_ASPGL</name>
<dbReference type="AlphaFoldDB" id="A0A1L9V3Q7"/>
<proteinExistence type="predicted"/>